<accession>A0A1Y3B6M3</accession>
<feature type="compositionally biased region" description="Acidic residues" evidence="1">
    <location>
        <begin position="24"/>
        <end position="47"/>
    </location>
</feature>
<keyword evidence="3" id="KW-1185">Reference proteome</keyword>
<proteinExistence type="predicted"/>
<protein>
    <submittedName>
        <fullName evidence="2">Uncharacterized protein</fullName>
    </submittedName>
</protein>
<name>A0A1Y3B6M3_EURMA</name>
<sequence length="47" mass="5669">MNRWNHRGLENLNSDNLFDGPQEWTDEDEEQFLETNDNDNESEDLNK</sequence>
<evidence type="ECO:0000256" key="1">
    <source>
        <dbReference type="SAM" id="MobiDB-lite"/>
    </source>
</evidence>
<gene>
    <name evidence="2" type="ORF">BLA29_015445</name>
</gene>
<dbReference type="Proteomes" id="UP000194236">
    <property type="component" value="Unassembled WGS sequence"/>
</dbReference>
<comment type="caution">
    <text evidence="2">The sequence shown here is derived from an EMBL/GenBank/DDBJ whole genome shotgun (WGS) entry which is preliminary data.</text>
</comment>
<feature type="region of interest" description="Disordered" evidence="1">
    <location>
        <begin position="1"/>
        <end position="47"/>
    </location>
</feature>
<dbReference type="EMBL" id="MUJZ01037351">
    <property type="protein sequence ID" value="OTF76472.1"/>
    <property type="molecule type" value="Genomic_DNA"/>
</dbReference>
<reference evidence="2 3" key="1">
    <citation type="submission" date="2017-03" db="EMBL/GenBank/DDBJ databases">
        <title>Genome Survey of Euroglyphus maynei.</title>
        <authorList>
            <person name="Arlian L.G."/>
            <person name="Morgan M.S."/>
            <person name="Rider S.D."/>
        </authorList>
    </citation>
    <scope>NUCLEOTIDE SEQUENCE [LARGE SCALE GENOMIC DNA]</scope>
    <source>
        <strain evidence="2">Arlian Lab</strain>
        <tissue evidence="2">Whole body</tissue>
    </source>
</reference>
<organism evidence="2 3">
    <name type="scientific">Euroglyphus maynei</name>
    <name type="common">Mayne's house dust mite</name>
    <dbReference type="NCBI Taxonomy" id="6958"/>
    <lineage>
        <taxon>Eukaryota</taxon>
        <taxon>Metazoa</taxon>
        <taxon>Ecdysozoa</taxon>
        <taxon>Arthropoda</taxon>
        <taxon>Chelicerata</taxon>
        <taxon>Arachnida</taxon>
        <taxon>Acari</taxon>
        <taxon>Acariformes</taxon>
        <taxon>Sarcoptiformes</taxon>
        <taxon>Astigmata</taxon>
        <taxon>Psoroptidia</taxon>
        <taxon>Analgoidea</taxon>
        <taxon>Pyroglyphidae</taxon>
        <taxon>Pyroglyphinae</taxon>
        <taxon>Euroglyphus</taxon>
    </lineage>
</organism>
<evidence type="ECO:0000313" key="3">
    <source>
        <dbReference type="Proteomes" id="UP000194236"/>
    </source>
</evidence>
<dbReference type="AlphaFoldDB" id="A0A1Y3B6M3"/>
<evidence type="ECO:0000313" key="2">
    <source>
        <dbReference type="EMBL" id="OTF76472.1"/>
    </source>
</evidence>